<dbReference type="Proteomes" id="UP000319160">
    <property type="component" value="Unassembled WGS sequence"/>
</dbReference>
<protein>
    <submittedName>
        <fullName evidence="2">Uncharacterized protein</fullName>
    </submittedName>
</protein>
<evidence type="ECO:0000313" key="2">
    <source>
        <dbReference type="EMBL" id="TRX93084.1"/>
    </source>
</evidence>
<evidence type="ECO:0000313" key="3">
    <source>
        <dbReference type="Proteomes" id="UP000319160"/>
    </source>
</evidence>
<gene>
    <name evidence="2" type="ORF">FHL15_005952</name>
</gene>
<comment type="caution">
    <text evidence="2">The sequence shown here is derived from an EMBL/GenBank/DDBJ whole genome shotgun (WGS) entry which is preliminary data.</text>
</comment>
<evidence type="ECO:0000256" key="1">
    <source>
        <dbReference type="SAM" id="MobiDB-lite"/>
    </source>
</evidence>
<reference evidence="3" key="1">
    <citation type="submission" date="2019-06" db="EMBL/GenBank/DDBJ databases">
        <title>Draft genome sequence of the griseofulvin-producing fungus Xylaria cubensis strain G536.</title>
        <authorList>
            <person name="Mead M.E."/>
            <person name="Raja H.A."/>
            <person name="Steenwyk J.L."/>
            <person name="Knowles S.L."/>
            <person name="Oberlies N.H."/>
            <person name="Rokas A."/>
        </authorList>
    </citation>
    <scope>NUCLEOTIDE SEQUENCE [LARGE SCALE GENOMIC DNA]</scope>
    <source>
        <strain evidence="3">G536</strain>
    </source>
</reference>
<dbReference type="OrthoDB" id="4766890at2759"/>
<proteinExistence type="predicted"/>
<dbReference type="EMBL" id="VFLP01000031">
    <property type="protein sequence ID" value="TRX93084.1"/>
    <property type="molecule type" value="Genomic_DNA"/>
</dbReference>
<organism evidence="2 3">
    <name type="scientific">Xylaria flabelliformis</name>
    <dbReference type="NCBI Taxonomy" id="2512241"/>
    <lineage>
        <taxon>Eukaryota</taxon>
        <taxon>Fungi</taxon>
        <taxon>Dikarya</taxon>
        <taxon>Ascomycota</taxon>
        <taxon>Pezizomycotina</taxon>
        <taxon>Sordariomycetes</taxon>
        <taxon>Xylariomycetidae</taxon>
        <taxon>Xylariales</taxon>
        <taxon>Xylariaceae</taxon>
        <taxon>Xylaria</taxon>
    </lineage>
</organism>
<sequence>MSFNRDNSSSEREGEDIPLQNMRPATTFDELLPKINAPPPKLKRTKTLLQRAGTLTRRLLIGPNLKERSSDNPIDQALDNMADKSHYAKLRKRIRSEGRSALLDDLLKLAEYEKVYLGLRPRTEWEVMTEEEIAKAQLADLVVARLAGPMPEGRFTGKYIFLARDKHLCVSHDKLGHGLAQIHPADESDVANVREIARAYYYFCDN</sequence>
<feature type="region of interest" description="Disordered" evidence="1">
    <location>
        <begin position="1"/>
        <end position="21"/>
    </location>
</feature>
<keyword evidence="3" id="KW-1185">Reference proteome</keyword>
<accession>A0A553HYS0</accession>
<dbReference type="AlphaFoldDB" id="A0A553HYS0"/>
<name>A0A553HYS0_9PEZI</name>